<dbReference type="PANTHER" id="PTHR43757:SF11">
    <property type="entry name" value="SARCOSINE DEHYDROGENASE"/>
    <property type="match status" value="1"/>
</dbReference>
<evidence type="ECO:0000259" key="5">
    <source>
        <dbReference type="Pfam" id="PF16350"/>
    </source>
</evidence>
<dbReference type="SUPFAM" id="SSF101790">
    <property type="entry name" value="Aminomethyltransferase beta-barrel domain"/>
    <property type="match status" value="1"/>
</dbReference>
<dbReference type="EMBL" id="UINC01001270">
    <property type="protein sequence ID" value="SUZ76217.1"/>
    <property type="molecule type" value="Genomic_DNA"/>
</dbReference>
<dbReference type="PANTHER" id="PTHR43757">
    <property type="entry name" value="AMINOMETHYLTRANSFERASE"/>
    <property type="match status" value="1"/>
</dbReference>
<evidence type="ECO:0000313" key="6">
    <source>
        <dbReference type="EMBL" id="SUZ76217.1"/>
    </source>
</evidence>
<feature type="domain" description="Aminomethyltransferase C-terminal" evidence="4">
    <location>
        <begin position="729"/>
        <end position="813"/>
    </location>
</feature>
<dbReference type="InterPro" id="IPR013977">
    <property type="entry name" value="GcvT_C"/>
</dbReference>
<evidence type="ECO:0000259" key="3">
    <source>
        <dbReference type="Pfam" id="PF01571"/>
    </source>
</evidence>
<proteinExistence type="inferred from homology"/>
<evidence type="ECO:0000259" key="4">
    <source>
        <dbReference type="Pfam" id="PF08669"/>
    </source>
</evidence>
<protein>
    <recommendedName>
        <fullName evidence="7">FAD dependent oxidoreductase domain-containing protein</fullName>
    </recommendedName>
</protein>
<dbReference type="SUPFAM" id="SSF51905">
    <property type="entry name" value="FAD/NAD(P)-binding domain"/>
    <property type="match status" value="1"/>
</dbReference>
<feature type="domain" description="FAD dependent oxidoreductase" evidence="2">
    <location>
        <begin position="11"/>
        <end position="372"/>
    </location>
</feature>
<dbReference type="InterPro" id="IPR006076">
    <property type="entry name" value="FAD-dep_OxRdtase"/>
</dbReference>
<sequence length="821" mass="91484">MSKFLPNQAQIIIIGGGIIGCSVAYHLAKEGAKDVLLLERGQLTCGSTFHAAGLVGQLRNSANITRVLKNSVELYRSIETETGQSTGWKMNGGLRLACSQERWTELKRQATTAHSFGLEMELLSSEEAQKMWPLMEVDDVIGAAFLPTDGQVNPSDITQALAKGTRMHGVTIAEETPVTGIRIENQQVTAVQVEDRRSAANREILCETVVNCAGQWAYDLGKMAGVNVPLISVEHQYLITEAIDGVTPDLPTLRDPDKLTYWKEDVGGLVMGGYEPNPIPWATEKIPEDFIFQLLPENIEHFEQLMIPAVERVPALENAGIRKFINGPESFTPDGNFILGEAPEVKNYFVGAGFNAFGIAAAGGAGKALAEWILGGEPPMDLWVVDIRRFSKIHQDETWVRKRTLELYSKHYTLSWPHEEHESSRPNLTSPIYEKLKEQGACFGSKLGWERPNWFAPEGAEAHDVYSFGRQNWFTHVGEEHRAVRERVAIFDQSSFAKFRIIGTDAEKALSRICANNIAKPSGSLTYTQILNTKGGIECDLTVARLADDEFYLVSGTGFRTHDSAWIQSQFFPEEKVELLDITEEWATLSLMGPLARDVLSQVTEMDLGNENFPFVTCRSIKIQEHYVWALRVTYVGELGWELHMPLNSAETVYDVLIESGKSSGIANAGYRAIESLRLEKGYRAWGTDITADTTPFEAGLGWAVKLKSGSEFIGREALLAQQKQPLQKRLACFTIEDPDVVLLGRETIIRNDKIVGWLTSGGWGYTVQKNIGYGYMRNPKGVDREYLISGNYELEIANVSYPCKLQLAPLYDPKMEQVRQ</sequence>
<comment type="similarity">
    <text evidence="1">Belongs to the GcvT family.</text>
</comment>
<accession>A0A381QDR1</accession>
<dbReference type="FunFam" id="2.40.30.110:FF:000008">
    <property type="entry name" value="Sarcosine dehydrogenase"/>
    <property type="match status" value="1"/>
</dbReference>
<dbReference type="InterPro" id="IPR028896">
    <property type="entry name" value="GcvT/YgfZ/DmdA"/>
</dbReference>
<dbReference type="SUPFAM" id="SSF54373">
    <property type="entry name" value="FAD-linked reductases, C-terminal domain"/>
    <property type="match status" value="1"/>
</dbReference>
<dbReference type="SUPFAM" id="SSF103025">
    <property type="entry name" value="Folate-binding domain"/>
    <property type="match status" value="1"/>
</dbReference>
<evidence type="ECO:0008006" key="7">
    <source>
        <dbReference type="Google" id="ProtNLM"/>
    </source>
</evidence>
<dbReference type="Pfam" id="PF16350">
    <property type="entry name" value="FAO_M"/>
    <property type="match status" value="1"/>
</dbReference>
<evidence type="ECO:0000256" key="1">
    <source>
        <dbReference type="ARBA" id="ARBA00008609"/>
    </source>
</evidence>
<dbReference type="PROSITE" id="PS51257">
    <property type="entry name" value="PROKAR_LIPOPROTEIN"/>
    <property type="match status" value="1"/>
</dbReference>
<gene>
    <name evidence="6" type="ORF">METZ01_LOCUS29071</name>
</gene>
<dbReference type="InterPro" id="IPR036188">
    <property type="entry name" value="FAD/NAD-bd_sf"/>
</dbReference>
<dbReference type="Gene3D" id="3.30.1360.120">
    <property type="entry name" value="Probable tRNA modification gtpase trme, domain 1"/>
    <property type="match status" value="1"/>
</dbReference>
<reference evidence="6" key="1">
    <citation type="submission" date="2018-05" db="EMBL/GenBank/DDBJ databases">
        <authorList>
            <person name="Lanie J.A."/>
            <person name="Ng W.-L."/>
            <person name="Kazmierczak K.M."/>
            <person name="Andrzejewski T.M."/>
            <person name="Davidsen T.M."/>
            <person name="Wayne K.J."/>
            <person name="Tettelin H."/>
            <person name="Glass J.I."/>
            <person name="Rusch D."/>
            <person name="Podicherti R."/>
            <person name="Tsui H.-C.T."/>
            <person name="Winkler M.E."/>
        </authorList>
    </citation>
    <scope>NUCLEOTIDE SEQUENCE</scope>
</reference>
<dbReference type="InterPro" id="IPR027266">
    <property type="entry name" value="TrmE/GcvT-like"/>
</dbReference>
<dbReference type="Pfam" id="PF01571">
    <property type="entry name" value="GCV_T"/>
    <property type="match status" value="1"/>
</dbReference>
<name>A0A381QDR1_9ZZZZ</name>
<dbReference type="GO" id="GO:0005739">
    <property type="term" value="C:mitochondrion"/>
    <property type="evidence" value="ECO:0007669"/>
    <property type="project" value="TreeGrafter"/>
</dbReference>
<feature type="domain" description="GCVT N-terminal" evidence="3">
    <location>
        <begin position="432"/>
        <end position="708"/>
    </location>
</feature>
<dbReference type="AlphaFoldDB" id="A0A381QDR1"/>
<dbReference type="InterPro" id="IPR032503">
    <property type="entry name" value="FAO_M"/>
</dbReference>
<dbReference type="Gene3D" id="3.30.70.1400">
    <property type="entry name" value="Aminomethyltransferase beta-barrel domains"/>
    <property type="match status" value="1"/>
</dbReference>
<dbReference type="Gene3D" id="3.30.9.10">
    <property type="entry name" value="D-Amino Acid Oxidase, subunit A, domain 2"/>
    <property type="match status" value="1"/>
</dbReference>
<dbReference type="Gene3D" id="3.50.50.60">
    <property type="entry name" value="FAD/NAD(P)-binding domain"/>
    <property type="match status" value="1"/>
</dbReference>
<dbReference type="InterPro" id="IPR006222">
    <property type="entry name" value="GCVT_N"/>
</dbReference>
<feature type="domain" description="FAD dependent oxidoreductase central" evidence="5">
    <location>
        <begin position="376"/>
        <end position="429"/>
    </location>
</feature>
<evidence type="ECO:0000259" key="2">
    <source>
        <dbReference type="Pfam" id="PF01266"/>
    </source>
</evidence>
<organism evidence="6">
    <name type="scientific">marine metagenome</name>
    <dbReference type="NCBI Taxonomy" id="408172"/>
    <lineage>
        <taxon>unclassified sequences</taxon>
        <taxon>metagenomes</taxon>
        <taxon>ecological metagenomes</taxon>
    </lineage>
</organism>
<dbReference type="Gene3D" id="2.40.30.110">
    <property type="entry name" value="Aminomethyltransferase beta-barrel domains"/>
    <property type="match status" value="1"/>
</dbReference>
<dbReference type="InterPro" id="IPR029043">
    <property type="entry name" value="GcvT/YgfZ_C"/>
</dbReference>
<dbReference type="Pfam" id="PF08669">
    <property type="entry name" value="GCV_T_C"/>
    <property type="match status" value="1"/>
</dbReference>
<dbReference type="Pfam" id="PF01266">
    <property type="entry name" value="DAO"/>
    <property type="match status" value="1"/>
</dbReference>